<accession>A0A2P7MXN2</accession>
<sequence length="272" mass="28935">MNHSPASPLPAMRLLPSSCHPGARQMAIDSLLLDQRAPAFRLYSCQHPTLSLGFHQRYIEPHWQALAAAGVIDLVRRPSGGRAVLHAGELTYALVWPDPPLSRQETYGSACAWLVNCFAGLGLPLQAGRQAASPQPSSCFATSTAADLGHASGVKRVGSAQLWRRGCLLQHGSILLEPPADLWKLVFGGPPPQLPVLPIDRAELELRLIQAAQAELPAAAAGNRTIPLSSEEWEQIAATEASYGLALAGPSSLASPEATMDRTTWAKARPSG</sequence>
<evidence type="ECO:0000259" key="2">
    <source>
        <dbReference type="PROSITE" id="PS51733"/>
    </source>
</evidence>
<name>A0A2P7MXN2_9CYAN</name>
<reference evidence="3 4" key="1">
    <citation type="journal article" date="2018" name="Environ. Microbiol.">
        <title>Ecological and genomic features of two widespread freshwater picocyanobacteria.</title>
        <authorList>
            <person name="Cabello-Yeves P.J."/>
            <person name="Picazo A."/>
            <person name="Camacho A."/>
            <person name="Callieri C."/>
            <person name="Rosselli R."/>
            <person name="Roda-Garcia J.J."/>
            <person name="Coutinho F.H."/>
            <person name="Rodriguez-Valera F."/>
        </authorList>
    </citation>
    <scope>NUCLEOTIDE SEQUENCE [LARGE SCALE GENOMIC DNA]</scope>
    <source>
        <strain evidence="3 4">Tous</strain>
    </source>
</reference>
<dbReference type="InterPro" id="IPR050664">
    <property type="entry name" value="Octanoyltrans_LipM/LipL"/>
</dbReference>
<comment type="caution">
    <text evidence="3">The sequence shown here is derived from an EMBL/GenBank/DDBJ whole genome shotgun (WGS) entry which is preliminary data.</text>
</comment>
<evidence type="ECO:0000256" key="1">
    <source>
        <dbReference type="SAM" id="MobiDB-lite"/>
    </source>
</evidence>
<dbReference type="Proteomes" id="UP000243002">
    <property type="component" value="Unassembled WGS sequence"/>
</dbReference>
<dbReference type="InterPro" id="IPR045864">
    <property type="entry name" value="aa-tRNA-synth_II/BPL/LPL"/>
</dbReference>
<dbReference type="SUPFAM" id="SSF55681">
    <property type="entry name" value="Class II aaRS and biotin synthetases"/>
    <property type="match status" value="1"/>
</dbReference>
<protein>
    <submittedName>
        <fullName evidence="3">Protein ligase</fullName>
    </submittedName>
</protein>
<dbReference type="Gene3D" id="3.30.930.10">
    <property type="entry name" value="Bira Bifunctional Protein, Domain 2"/>
    <property type="match status" value="1"/>
</dbReference>
<proteinExistence type="predicted"/>
<keyword evidence="4" id="KW-1185">Reference proteome</keyword>
<feature type="region of interest" description="Disordered" evidence="1">
    <location>
        <begin position="249"/>
        <end position="272"/>
    </location>
</feature>
<evidence type="ECO:0000313" key="3">
    <source>
        <dbReference type="EMBL" id="PSJ05948.1"/>
    </source>
</evidence>
<dbReference type="PROSITE" id="PS51733">
    <property type="entry name" value="BPL_LPL_CATALYTIC"/>
    <property type="match status" value="1"/>
</dbReference>
<dbReference type="GO" id="GO:0016874">
    <property type="term" value="F:ligase activity"/>
    <property type="evidence" value="ECO:0007669"/>
    <property type="project" value="UniProtKB-KW"/>
</dbReference>
<gene>
    <name evidence="3" type="ORF">C7K55_05760</name>
</gene>
<dbReference type="AlphaFoldDB" id="A0A2P7MXN2"/>
<dbReference type="EMBL" id="PXXO01000005">
    <property type="protein sequence ID" value="PSJ05948.1"/>
    <property type="molecule type" value="Genomic_DNA"/>
</dbReference>
<dbReference type="InterPro" id="IPR004143">
    <property type="entry name" value="BPL_LPL_catalytic"/>
</dbReference>
<dbReference type="Pfam" id="PF21948">
    <property type="entry name" value="LplA-B_cat"/>
    <property type="match status" value="1"/>
</dbReference>
<dbReference type="PANTHER" id="PTHR43679">
    <property type="entry name" value="OCTANOYLTRANSFERASE LIPM-RELATED"/>
    <property type="match status" value="1"/>
</dbReference>
<organism evidence="3 4">
    <name type="scientific">Cyanobium usitatum str. Tous</name>
    <dbReference type="NCBI Taxonomy" id="2116684"/>
    <lineage>
        <taxon>Bacteria</taxon>
        <taxon>Bacillati</taxon>
        <taxon>Cyanobacteriota</taxon>
        <taxon>Cyanophyceae</taxon>
        <taxon>Synechococcales</taxon>
        <taxon>Prochlorococcaceae</taxon>
        <taxon>Cyanobium</taxon>
    </lineage>
</organism>
<dbReference type="PANTHER" id="PTHR43679:SF2">
    <property type="entry name" value="OCTANOYL-[GCVH]:PROTEIN N-OCTANOYLTRANSFERASE"/>
    <property type="match status" value="1"/>
</dbReference>
<evidence type="ECO:0000313" key="4">
    <source>
        <dbReference type="Proteomes" id="UP000243002"/>
    </source>
</evidence>
<keyword evidence="3" id="KW-0436">Ligase</keyword>
<feature type="domain" description="BPL/LPL catalytic" evidence="2">
    <location>
        <begin position="34"/>
        <end position="220"/>
    </location>
</feature>